<protein>
    <recommendedName>
        <fullName evidence="4">YHYH domain-containing protein</fullName>
    </recommendedName>
</protein>
<dbReference type="GeneID" id="17312210"/>
<dbReference type="OrthoDB" id="197925at2759"/>
<accession>L1K4W2</accession>
<sequence>MPLYPKISLHPFSYGWLSSETRGILGFAIDGVPFVRLDYFQQVRTVFAIDSCNGIVSDSQSYFYVGYPRCIQDLSSNSGHSPLVGFLLDGLPAYGPNDVDGVVASSLQGPYKLDECGGHMDSIHRFYHYHIDSTSQINCLRGCL</sequence>
<dbReference type="AlphaFoldDB" id="L1K4W2"/>
<keyword evidence="3" id="KW-1185">Reference proteome</keyword>
<gene>
    <name evidence="1" type="ORF">GUITHDRAFT_62715</name>
</gene>
<evidence type="ECO:0000313" key="3">
    <source>
        <dbReference type="Proteomes" id="UP000011087"/>
    </source>
</evidence>
<evidence type="ECO:0000313" key="1">
    <source>
        <dbReference type="EMBL" id="EKX55500.1"/>
    </source>
</evidence>
<dbReference type="EnsemblProtists" id="EKX55500">
    <property type="protein sequence ID" value="EKX55500"/>
    <property type="gene ID" value="GUITHDRAFT_62715"/>
</dbReference>
<feature type="non-terminal residue" evidence="1">
    <location>
        <position position="144"/>
    </location>
</feature>
<evidence type="ECO:0000313" key="2">
    <source>
        <dbReference type="EnsemblProtists" id="EKX55500"/>
    </source>
</evidence>
<dbReference type="EMBL" id="JH992965">
    <property type="protein sequence ID" value="EKX55500.1"/>
    <property type="molecule type" value="Genomic_DNA"/>
</dbReference>
<organism evidence="1">
    <name type="scientific">Guillardia theta (strain CCMP2712)</name>
    <name type="common">Cryptophyte</name>
    <dbReference type="NCBI Taxonomy" id="905079"/>
    <lineage>
        <taxon>Eukaryota</taxon>
        <taxon>Cryptophyceae</taxon>
        <taxon>Pyrenomonadales</taxon>
        <taxon>Geminigeraceae</taxon>
        <taxon>Guillardia</taxon>
    </lineage>
</organism>
<dbReference type="HOGENOM" id="CLU_1801546_0_0_1"/>
<dbReference type="Proteomes" id="UP000011087">
    <property type="component" value="Unassembled WGS sequence"/>
</dbReference>
<dbReference type="RefSeq" id="XP_005842480.1">
    <property type="nucleotide sequence ID" value="XM_005842423.1"/>
</dbReference>
<evidence type="ECO:0008006" key="4">
    <source>
        <dbReference type="Google" id="ProtNLM"/>
    </source>
</evidence>
<dbReference type="PaxDb" id="55529-EKX55500"/>
<dbReference type="KEGG" id="gtt:GUITHDRAFT_62715"/>
<proteinExistence type="predicted"/>
<name>L1K4W2_GUITC</name>
<reference evidence="3" key="2">
    <citation type="submission" date="2012-11" db="EMBL/GenBank/DDBJ databases">
        <authorList>
            <person name="Kuo A."/>
            <person name="Curtis B.A."/>
            <person name="Tanifuji G."/>
            <person name="Burki F."/>
            <person name="Gruber A."/>
            <person name="Irimia M."/>
            <person name="Maruyama S."/>
            <person name="Arias M.C."/>
            <person name="Ball S.G."/>
            <person name="Gile G.H."/>
            <person name="Hirakawa Y."/>
            <person name="Hopkins J.F."/>
            <person name="Rensing S.A."/>
            <person name="Schmutz J."/>
            <person name="Symeonidi A."/>
            <person name="Elias M."/>
            <person name="Eveleigh R.J."/>
            <person name="Herman E.K."/>
            <person name="Klute M.J."/>
            <person name="Nakayama T."/>
            <person name="Obornik M."/>
            <person name="Reyes-Prieto A."/>
            <person name="Armbrust E.V."/>
            <person name="Aves S.J."/>
            <person name="Beiko R.G."/>
            <person name="Coutinho P."/>
            <person name="Dacks J.B."/>
            <person name="Durnford D.G."/>
            <person name="Fast N.M."/>
            <person name="Green B.R."/>
            <person name="Grisdale C."/>
            <person name="Hempe F."/>
            <person name="Henrissat B."/>
            <person name="Hoppner M.P."/>
            <person name="Ishida K.-I."/>
            <person name="Kim E."/>
            <person name="Koreny L."/>
            <person name="Kroth P.G."/>
            <person name="Liu Y."/>
            <person name="Malik S.-B."/>
            <person name="Maier U.G."/>
            <person name="McRose D."/>
            <person name="Mock T."/>
            <person name="Neilson J.A."/>
            <person name="Onodera N.T."/>
            <person name="Poole A.M."/>
            <person name="Pritham E.J."/>
            <person name="Richards T.A."/>
            <person name="Rocap G."/>
            <person name="Roy S.W."/>
            <person name="Sarai C."/>
            <person name="Schaack S."/>
            <person name="Shirato S."/>
            <person name="Slamovits C.H."/>
            <person name="Spencer D.F."/>
            <person name="Suzuki S."/>
            <person name="Worden A.Z."/>
            <person name="Zauner S."/>
            <person name="Barry K."/>
            <person name="Bell C."/>
            <person name="Bharti A.K."/>
            <person name="Crow J.A."/>
            <person name="Grimwood J."/>
            <person name="Kramer R."/>
            <person name="Lindquist E."/>
            <person name="Lucas S."/>
            <person name="Salamov A."/>
            <person name="McFadden G.I."/>
            <person name="Lane C.E."/>
            <person name="Keeling P.J."/>
            <person name="Gray M.W."/>
            <person name="Grigoriev I.V."/>
            <person name="Archibald J.M."/>
        </authorList>
    </citation>
    <scope>NUCLEOTIDE SEQUENCE</scope>
    <source>
        <strain evidence="3">CCMP2712</strain>
    </source>
</reference>
<reference evidence="2" key="3">
    <citation type="submission" date="2016-03" db="UniProtKB">
        <authorList>
            <consortium name="EnsemblProtists"/>
        </authorList>
    </citation>
    <scope>IDENTIFICATION</scope>
</reference>
<reference evidence="1 3" key="1">
    <citation type="journal article" date="2012" name="Nature">
        <title>Algal genomes reveal evolutionary mosaicism and the fate of nucleomorphs.</title>
        <authorList>
            <consortium name="DOE Joint Genome Institute"/>
            <person name="Curtis B.A."/>
            <person name="Tanifuji G."/>
            <person name="Burki F."/>
            <person name="Gruber A."/>
            <person name="Irimia M."/>
            <person name="Maruyama S."/>
            <person name="Arias M.C."/>
            <person name="Ball S.G."/>
            <person name="Gile G.H."/>
            <person name="Hirakawa Y."/>
            <person name="Hopkins J.F."/>
            <person name="Kuo A."/>
            <person name="Rensing S.A."/>
            <person name="Schmutz J."/>
            <person name="Symeonidi A."/>
            <person name="Elias M."/>
            <person name="Eveleigh R.J."/>
            <person name="Herman E.K."/>
            <person name="Klute M.J."/>
            <person name="Nakayama T."/>
            <person name="Obornik M."/>
            <person name="Reyes-Prieto A."/>
            <person name="Armbrust E.V."/>
            <person name="Aves S.J."/>
            <person name="Beiko R.G."/>
            <person name="Coutinho P."/>
            <person name="Dacks J.B."/>
            <person name="Durnford D.G."/>
            <person name="Fast N.M."/>
            <person name="Green B.R."/>
            <person name="Grisdale C.J."/>
            <person name="Hempel F."/>
            <person name="Henrissat B."/>
            <person name="Hoppner M.P."/>
            <person name="Ishida K."/>
            <person name="Kim E."/>
            <person name="Koreny L."/>
            <person name="Kroth P.G."/>
            <person name="Liu Y."/>
            <person name="Malik S.B."/>
            <person name="Maier U.G."/>
            <person name="McRose D."/>
            <person name="Mock T."/>
            <person name="Neilson J.A."/>
            <person name="Onodera N.T."/>
            <person name="Poole A.M."/>
            <person name="Pritham E.J."/>
            <person name="Richards T.A."/>
            <person name="Rocap G."/>
            <person name="Roy S.W."/>
            <person name="Sarai C."/>
            <person name="Schaack S."/>
            <person name="Shirato S."/>
            <person name="Slamovits C.H."/>
            <person name="Spencer D.F."/>
            <person name="Suzuki S."/>
            <person name="Worden A.Z."/>
            <person name="Zauner S."/>
            <person name="Barry K."/>
            <person name="Bell C."/>
            <person name="Bharti A.K."/>
            <person name="Crow J.A."/>
            <person name="Grimwood J."/>
            <person name="Kramer R."/>
            <person name="Lindquist E."/>
            <person name="Lucas S."/>
            <person name="Salamov A."/>
            <person name="McFadden G.I."/>
            <person name="Lane C.E."/>
            <person name="Keeling P.J."/>
            <person name="Gray M.W."/>
            <person name="Grigoriev I.V."/>
            <person name="Archibald J.M."/>
        </authorList>
    </citation>
    <scope>NUCLEOTIDE SEQUENCE</scope>
    <source>
        <strain evidence="1 3">CCMP2712</strain>
    </source>
</reference>